<gene>
    <name evidence="1" type="ORF">GCM10010976_23920</name>
</gene>
<keyword evidence="2" id="KW-1185">Reference proteome</keyword>
<accession>A0A917LR96</accession>
<name>A0A917LR96_9FLAO</name>
<organism evidence="1 2">
    <name type="scientific">Bizionia arctica</name>
    <dbReference type="NCBI Taxonomy" id="1495645"/>
    <lineage>
        <taxon>Bacteria</taxon>
        <taxon>Pseudomonadati</taxon>
        <taxon>Bacteroidota</taxon>
        <taxon>Flavobacteriia</taxon>
        <taxon>Flavobacteriales</taxon>
        <taxon>Flavobacteriaceae</taxon>
        <taxon>Bizionia</taxon>
    </lineage>
</organism>
<reference evidence="1" key="2">
    <citation type="submission" date="2020-09" db="EMBL/GenBank/DDBJ databases">
        <authorList>
            <person name="Sun Q."/>
            <person name="Zhou Y."/>
        </authorList>
    </citation>
    <scope>NUCLEOTIDE SEQUENCE</scope>
    <source>
        <strain evidence="1">CGMCC 1.12751</strain>
    </source>
</reference>
<dbReference type="Proteomes" id="UP000625976">
    <property type="component" value="Unassembled WGS sequence"/>
</dbReference>
<comment type="caution">
    <text evidence="1">The sequence shown here is derived from an EMBL/GenBank/DDBJ whole genome shotgun (WGS) entry which is preliminary data.</text>
</comment>
<protein>
    <submittedName>
        <fullName evidence="1">Uncharacterized protein</fullName>
    </submittedName>
</protein>
<sequence>MEIINISKMENKQYCRVRKVNEFLEKPLYDEGELENFIKLMDCIPALLNLIVGPQELVME</sequence>
<evidence type="ECO:0000313" key="2">
    <source>
        <dbReference type="Proteomes" id="UP000625976"/>
    </source>
</evidence>
<evidence type="ECO:0000313" key="1">
    <source>
        <dbReference type="EMBL" id="GGG51987.1"/>
    </source>
</evidence>
<dbReference type="AlphaFoldDB" id="A0A917LR96"/>
<proteinExistence type="predicted"/>
<dbReference type="EMBL" id="BMFQ01000003">
    <property type="protein sequence ID" value="GGG51987.1"/>
    <property type="molecule type" value="Genomic_DNA"/>
</dbReference>
<reference evidence="1" key="1">
    <citation type="journal article" date="2014" name="Int. J. Syst. Evol. Microbiol.">
        <title>Complete genome sequence of Corynebacterium casei LMG S-19264T (=DSM 44701T), isolated from a smear-ripened cheese.</title>
        <authorList>
            <consortium name="US DOE Joint Genome Institute (JGI-PGF)"/>
            <person name="Walter F."/>
            <person name="Albersmeier A."/>
            <person name="Kalinowski J."/>
            <person name="Ruckert C."/>
        </authorList>
    </citation>
    <scope>NUCLEOTIDE SEQUENCE</scope>
    <source>
        <strain evidence="1">CGMCC 1.12751</strain>
    </source>
</reference>